<comment type="caution">
    <text evidence="2">The sequence shown here is derived from an EMBL/GenBank/DDBJ whole genome shotgun (WGS) entry which is preliminary data.</text>
</comment>
<dbReference type="GO" id="GO:0010073">
    <property type="term" value="P:meristem maintenance"/>
    <property type="evidence" value="ECO:0007669"/>
    <property type="project" value="InterPro"/>
</dbReference>
<feature type="domain" description="Aminotransferase-like plant mobile" evidence="1">
    <location>
        <begin position="11"/>
        <end position="95"/>
    </location>
</feature>
<feature type="non-terminal residue" evidence="2">
    <location>
        <position position="1"/>
    </location>
</feature>
<reference evidence="2 3" key="1">
    <citation type="journal article" date="2019" name="Genome Biol. Evol.">
        <title>Insights into the evolution of the New World diploid cottons (Gossypium, subgenus Houzingenia) based on genome sequencing.</title>
        <authorList>
            <person name="Grover C.E."/>
            <person name="Arick M.A. 2nd"/>
            <person name="Thrash A."/>
            <person name="Conover J.L."/>
            <person name="Sanders W.S."/>
            <person name="Peterson D.G."/>
            <person name="Frelichowski J.E."/>
            <person name="Scheffler J.A."/>
            <person name="Scheffler B.E."/>
            <person name="Wendel J.F."/>
        </authorList>
    </citation>
    <scope>NUCLEOTIDE SEQUENCE [LARGE SCALE GENOMIC DNA]</scope>
    <source>
        <strain evidence="2">0</strain>
        <tissue evidence="2">Leaf</tissue>
    </source>
</reference>
<sequence length="96" mass="10772">ISIREHAWGTKLDPPLISALVERWRLVTHTFHLPCSECTITLKDISLQLGLPVDGEVITGPMASVDWSATCEQLIGKVPNKFKGIRIEMGWLEDNF</sequence>
<evidence type="ECO:0000313" key="3">
    <source>
        <dbReference type="Proteomes" id="UP000593560"/>
    </source>
</evidence>
<organism evidence="2 3">
    <name type="scientific">Gossypium harknessii</name>
    <dbReference type="NCBI Taxonomy" id="34285"/>
    <lineage>
        <taxon>Eukaryota</taxon>
        <taxon>Viridiplantae</taxon>
        <taxon>Streptophyta</taxon>
        <taxon>Embryophyta</taxon>
        <taxon>Tracheophyta</taxon>
        <taxon>Spermatophyta</taxon>
        <taxon>Magnoliopsida</taxon>
        <taxon>eudicotyledons</taxon>
        <taxon>Gunneridae</taxon>
        <taxon>Pentapetalae</taxon>
        <taxon>rosids</taxon>
        <taxon>malvids</taxon>
        <taxon>Malvales</taxon>
        <taxon>Malvaceae</taxon>
        <taxon>Malvoideae</taxon>
        <taxon>Gossypium</taxon>
    </lineage>
</organism>
<gene>
    <name evidence="2" type="ORF">Gohar_008898</name>
</gene>
<dbReference type="AlphaFoldDB" id="A0A7J9GL47"/>
<name>A0A7J9GL47_9ROSI</name>
<protein>
    <recommendedName>
        <fullName evidence="1">Aminotransferase-like plant mobile domain-containing protein</fullName>
    </recommendedName>
</protein>
<dbReference type="EMBL" id="JABFAD010000005">
    <property type="protein sequence ID" value="MBA0798293.1"/>
    <property type="molecule type" value="Genomic_DNA"/>
</dbReference>
<evidence type="ECO:0000313" key="2">
    <source>
        <dbReference type="EMBL" id="MBA0798293.1"/>
    </source>
</evidence>
<evidence type="ECO:0000259" key="1">
    <source>
        <dbReference type="Pfam" id="PF10536"/>
    </source>
</evidence>
<accession>A0A7J9GL47</accession>
<dbReference type="OrthoDB" id="986792at2759"/>
<dbReference type="Pfam" id="PF10536">
    <property type="entry name" value="PMD"/>
    <property type="match status" value="1"/>
</dbReference>
<dbReference type="PANTHER" id="PTHR46033:SF8">
    <property type="entry name" value="PROTEIN MAINTENANCE OF MERISTEMS-LIKE"/>
    <property type="match status" value="1"/>
</dbReference>
<dbReference type="Proteomes" id="UP000593560">
    <property type="component" value="Unassembled WGS sequence"/>
</dbReference>
<dbReference type="PANTHER" id="PTHR46033">
    <property type="entry name" value="PROTEIN MAIN-LIKE 2"/>
    <property type="match status" value="1"/>
</dbReference>
<dbReference type="InterPro" id="IPR019557">
    <property type="entry name" value="AminoTfrase-like_pln_mobile"/>
</dbReference>
<proteinExistence type="predicted"/>
<dbReference type="InterPro" id="IPR044824">
    <property type="entry name" value="MAIN-like"/>
</dbReference>
<keyword evidence="3" id="KW-1185">Reference proteome</keyword>